<proteinExistence type="predicted"/>
<accession>A0A919J0Y9</accession>
<evidence type="ECO:0000313" key="1">
    <source>
        <dbReference type="EMBL" id="GIE12731.1"/>
    </source>
</evidence>
<gene>
    <name evidence="1" type="ORF">Afe05nite_45710</name>
</gene>
<organism evidence="1 2">
    <name type="scientific">Paractinoplanes ferrugineus</name>
    <dbReference type="NCBI Taxonomy" id="113564"/>
    <lineage>
        <taxon>Bacteria</taxon>
        <taxon>Bacillati</taxon>
        <taxon>Actinomycetota</taxon>
        <taxon>Actinomycetes</taxon>
        <taxon>Micromonosporales</taxon>
        <taxon>Micromonosporaceae</taxon>
        <taxon>Paractinoplanes</taxon>
    </lineage>
</organism>
<name>A0A919J0Y9_9ACTN</name>
<dbReference type="AlphaFoldDB" id="A0A919J0Y9"/>
<keyword evidence="2" id="KW-1185">Reference proteome</keyword>
<dbReference type="RefSeq" id="WP_203819184.1">
    <property type="nucleotide sequence ID" value="NZ_BAAABP010000022.1"/>
</dbReference>
<dbReference type="EMBL" id="BOMM01000040">
    <property type="protein sequence ID" value="GIE12731.1"/>
    <property type="molecule type" value="Genomic_DNA"/>
</dbReference>
<dbReference type="Proteomes" id="UP000598174">
    <property type="component" value="Unassembled WGS sequence"/>
</dbReference>
<protein>
    <submittedName>
        <fullName evidence="1">Uncharacterized protein</fullName>
    </submittedName>
</protein>
<sequence>MITRFDQWAFHPKEVISRRRGGGLDHEGFDRVVHPIPPTATAMATCGIGADVTPFTAITDIAGTSRSRRSAARSCRNDSVIDFDA</sequence>
<reference evidence="1" key="1">
    <citation type="submission" date="2021-01" db="EMBL/GenBank/DDBJ databases">
        <title>Whole genome shotgun sequence of Actinoplanes ferrugineus NBRC 15555.</title>
        <authorList>
            <person name="Komaki H."/>
            <person name="Tamura T."/>
        </authorList>
    </citation>
    <scope>NUCLEOTIDE SEQUENCE</scope>
    <source>
        <strain evidence="1">NBRC 15555</strain>
    </source>
</reference>
<comment type="caution">
    <text evidence="1">The sequence shown here is derived from an EMBL/GenBank/DDBJ whole genome shotgun (WGS) entry which is preliminary data.</text>
</comment>
<evidence type="ECO:0000313" key="2">
    <source>
        <dbReference type="Proteomes" id="UP000598174"/>
    </source>
</evidence>